<dbReference type="AlphaFoldDB" id="A0A2P5IDN0"/>
<proteinExistence type="predicted"/>
<keyword evidence="2" id="KW-0274">FAD</keyword>
<evidence type="ECO:0000256" key="2">
    <source>
        <dbReference type="ARBA" id="ARBA00022827"/>
    </source>
</evidence>
<organism evidence="6 7">
    <name type="scientific">Diaporthe helianthi</name>
    <dbReference type="NCBI Taxonomy" id="158607"/>
    <lineage>
        <taxon>Eukaryota</taxon>
        <taxon>Fungi</taxon>
        <taxon>Dikarya</taxon>
        <taxon>Ascomycota</taxon>
        <taxon>Pezizomycotina</taxon>
        <taxon>Sordariomycetes</taxon>
        <taxon>Sordariomycetidae</taxon>
        <taxon>Diaporthales</taxon>
        <taxon>Diaporthaceae</taxon>
        <taxon>Diaporthe</taxon>
    </lineage>
</organism>
<dbReference type="PANTHER" id="PTHR43476:SF5">
    <property type="entry name" value="FAD-DEPENDENT MONOOXYGENASE"/>
    <property type="match status" value="1"/>
</dbReference>
<evidence type="ECO:0000313" key="7">
    <source>
        <dbReference type="Proteomes" id="UP000094444"/>
    </source>
</evidence>
<keyword evidence="4" id="KW-1133">Transmembrane helix</keyword>
<dbReference type="InterPro" id="IPR036188">
    <property type="entry name" value="FAD/NAD-bd_sf"/>
</dbReference>
<feature type="transmembrane region" description="Helical" evidence="4">
    <location>
        <begin position="7"/>
        <end position="27"/>
    </location>
</feature>
<keyword evidence="7" id="KW-1185">Reference proteome</keyword>
<accession>A0A2P5IDN0</accession>
<dbReference type="GO" id="GO:0071949">
    <property type="term" value="F:FAD binding"/>
    <property type="evidence" value="ECO:0007669"/>
    <property type="project" value="InterPro"/>
</dbReference>
<dbReference type="OrthoDB" id="10016252at2759"/>
<dbReference type="Proteomes" id="UP000094444">
    <property type="component" value="Unassembled WGS sequence"/>
</dbReference>
<feature type="domain" description="FAD-binding" evidence="5">
    <location>
        <begin position="9"/>
        <end position="351"/>
    </location>
</feature>
<dbReference type="InterPro" id="IPR002938">
    <property type="entry name" value="FAD-bd"/>
</dbReference>
<evidence type="ECO:0000256" key="4">
    <source>
        <dbReference type="SAM" id="Phobius"/>
    </source>
</evidence>
<dbReference type="Pfam" id="PF01494">
    <property type="entry name" value="FAD_binding_3"/>
    <property type="match status" value="1"/>
</dbReference>
<evidence type="ECO:0000256" key="3">
    <source>
        <dbReference type="ARBA" id="ARBA00023002"/>
    </source>
</evidence>
<evidence type="ECO:0000313" key="6">
    <source>
        <dbReference type="EMBL" id="POS80624.1"/>
    </source>
</evidence>
<dbReference type="Gene3D" id="3.50.50.60">
    <property type="entry name" value="FAD/NAD(P)-binding domain"/>
    <property type="match status" value="1"/>
</dbReference>
<protein>
    <submittedName>
        <fullName evidence="6">FAD binding domain-containing protein</fullName>
    </submittedName>
</protein>
<reference evidence="6" key="1">
    <citation type="submission" date="2017-09" db="EMBL/GenBank/DDBJ databases">
        <title>Polyketide synthases of a Diaporthe helianthi virulent isolate.</title>
        <authorList>
            <person name="Baroncelli R."/>
        </authorList>
    </citation>
    <scope>NUCLEOTIDE SEQUENCE [LARGE SCALE GENOMIC DNA]</scope>
    <source>
        <strain evidence="6">7/96</strain>
    </source>
</reference>
<dbReference type="SUPFAM" id="SSF51905">
    <property type="entry name" value="FAD/NAD(P)-binding domain"/>
    <property type="match status" value="1"/>
</dbReference>
<evidence type="ECO:0000256" key="1">
    <source>
        <dbReference type="ARBA" id="ARBA00022630"/>
    </source>
</evidence>
<dbReference type="PRINTS" id="PR00420">
    <property type="entry name" value="RNGMNOXGNASE"/>
</dbReference>
<dbReference type="InterPro" id="IPR050631">
    <property type="entry name" value="PheA/TfdB_FAD_monoxygenase"/>
</dbReference>
<keyword evidence="3" id="KW-0560">Oxidoreductase</keyword>
<dbReference type="STRING" id="158607.A0A2P5IDN0"/>
<sequence>MVQVKEGFKVIVVGAGPAGLLIALMLAQKGISVTVVEKGDEIDRNPRASFYNTPTIYELRRAGLMEDIMKNAFVPDGVSWRILESAGDGDKTKTFEMVCKLLADNPPGGETNISLPLDELLPLMAEHLGRHPSGKVLLSHEVLAVGQDTDKAWVDLKTPEGEKRLEADYVVGCDGAPSKVRRELFGNEFPGFTWDKQIVATNVYYPKFKEFKGWTSSTFMIHPDHFPMIAQLANDGLLRITYGEDAGLTKEQMRERLPWKFKQFVPGAPEPDEYEVVNFSPYKIHQRCAAKFRVGRVCLAADAAHVCNPFGGMGLTGGLVDAGNLFDCLYGIATGQLDDSILDKYSEIRIQKYNDIINPISSSNIRRVWDPSPEAIKADPFFQAVQRAEKDEVFAEEMKKGLNAVMHDFTQYYKAPAVQNGA</sequence>
<keyword evidence="4" id="KW-0472">Membrane</keyword>
<dbReference type="EMBL" id="MAVT02000040">
    <property type="protein sequence ID" value="POS80624.1"/>
    <property type="molecule type" value="Genomic_DNA"/>
</dbReference>
<keyword evidence="1" id="KW-0285">Flavoprotein</keyword>
<evidence type="ECO:0000259" key="5">
    <source>
        <dbReference type="Pfam" id="PF01494"/>
    </source>
</evidence>
<dbReference type="InParanoid" id="A0A2P5IDN0"/>
<name>A0A2P5IDN0_DIAHE</name>
<keyword evidence="4" id="KW-0812">Transmembrane</keyword>
<dbReference type="GO" id="GO:0016491">
    <property type="term" value="F:oxidoreductase activity"/>
    <property type="evidence" value="ECO:0007669"/>
    <property type="project" value="UniProtKB-KW"/>
</dbReference>
<dbReference type="Gene3D" id="3.30.9.10">
    <property type="entry name" value="D-Amino Acid Oxidase, subunit A, domain 2"/>
    <property type="match status" value="1"/>
</dbReference>
<comment type="caution">
    <text evidence="6">The sequence shown here is derived from an EMBL/GenBank/DDBJ whole genome shotgun (WGS) entry which is preliminary data.</text>
</comment>
<dbReference type="PANTHER" id="PTHR43476">
    <property type="entry name" value="3-(3-HYDROXY-PHENYL)PROPIONATE/3-HYDROXYCINNAMIC ACID HYDROXYLASE"/>
    <property type="match status" value="1"/>
</dbReference>
<gene>
    <name evidence="6" type="ORF">DHEL01_v200978</name>
</gene>